<reference evidence="1" key="1">
    <citation type="journal article" date="2021" name="PeerJ">
        <title>Extensive microbial diversity within the chicken gut microbiome revealed by metagenomics and culture.</title>
        <authorList>
            <person name="Gilroy R."/>
            <person name="Ravi A."/>
            <person name="Getino M."/>
            <person name="Pursley I."/>
            <person name="Horton D.L."/>
            <person name="Alikhan N.F."/>
            <person name="Baker D."/>
            <person name="Gharbi K."/>
            <person name="Hall N."/>
            <person name="Watson M."/>
            <person name="Adriaenssens E.M."/>
            <person name="Foster-Nyarko E."/>
            <person name="Jarju S."/>
            <person name="Secka A."/>
            <person name="Antonio M."/>
            <person name="Oren A."/>
            <person name="Chaudhuri R.R."/>
            <person name="La Ragione R."/>
            <person name="Hildebrand F."/>
            <person name="Pallen M.J."/>
        </authorList>
    </citation>
    <scope>NUCLEOTIDE SEQUENCE</scope>
    <source>
        <strain evidence="1">ChiHecec2B26-7398</strain>
    </source>
</reference>
<comment type="caution">
    <text evidence="1">The sequence shown here is derived from an EMBL/GenBank/DDBJ whole genome shotgun (WGS) entry which is preliminary data.</text>
</comment>
<name>A0A9D1Y1K6_9FIRM</name>
<accession>A0A9D1Y1K6</accession>
<evidence type="ECO:0000313" key="2">
    <source>
        <dbReference type="Proteomes" id="UP000886751"/>
    </source>
</evidence>
<organism evidence="1 2">
    <name type="scientific">Candidatus Gemmiger excrementipullorum</name>
    <dbReference type="NCBI Taxonomy" id="2838610"/>
    <lineage>
        <taxon>Bacteria</taxon>
        <taxon>Bacillati</taxon>
        <taxon>Bacillota</taxon>
        <taxon>Clostridia</taxon>
        <taxon>Eubacteriales</taxon>
        <taxon>Gemmiger</taxon>
    </lineage>
</organism>
<dbReference type="Gene3D" id="3.40.50.2000">
    <property type="entry name" value="Glycogen Phosphorylase B"/>
    <property type="match status" value="1"/>
</dbReference>
<keyword evidence="1" id="KW-0808">Transferase</keyword>
<dbReference type="EMBL" id="DXEI01000107">
    <property type="protein sequence ID" value="HIX95209.1"/>
    <property type="molecule type" value="Genomic_DNA"/>
</dbReference>
<sequence>MKYLAFYTTDHFRDRQLAVSPAGVSKSAYVAQLLRSTGRPVEIVSPCWSKCGRWQAWPAADEPLGDGLTLHQLAAFGVPARWLTPLQWAFALWQVFWYLLRHTRAGEPVAAYHSYYLCLPLLLAKRLRKFRLVLEVEEIYQDIMSLPKPVRRWERAVIRQADAYIFSTAALGQAVQPGAKPTVVINGSYRCAAPADAAPFADGAVHCLYSGTFDPAKEGAYLAIRAAAYLPAAYCVHISGFGTPEQVQQVRQEIARVQQTAACRIVYEGFLDDDAYTALLQKCQIGLNTQTPDKGFSNTCFPSKILTYMAHGLRVVSAANEAITASGVGDLLTYYTAQTPQQIADAVRRVPLDGAQDPRARLQALDAQARRDLQAMLESLA</sequence>
<protein>
    <submittedName>
        <fullName evidence="1">Glycosyltransferase</fullName>
        <ecNumber evidence="1">2.4.-.-</ecNumber>
    </submittedName>
</protein>
<dbReference type="Pfam" id="PF13692">
    <property type="entry name" value="Glyco_trans_1_4"/>
    <property type="match status" value="1"/>
</dbReference>
<gene>
    <name evidence="1" type="ORF">H9846_07100</name>
</gene>
<dbReference type="EC" id="2.4.-.-" evidence="1"/>
<dbReference type="SUPFAM" id="SSF53756">
    <property type="entry name" value="UDP-Glycosyltransferase/glycogen phosphorylase"/>
    <property type="match status" value="1"/>
</dbReference>
<reference evidence="1" key="2">
    <citation type="submission" date="2021-04" db="EMBL/GenBank/DDBJ databases">
        <authorList>
            <person name="Gilroy R."/>
        </authorList>
    </citation>
    <scope>NUCLEOTIDE SEQUENCE</scope>
    <source>
        <strain evidence="1">ChiHecec2B26-7398</strain>
    </source>
</reference>
<dbReference type="AlphaFoldDB" id="A0A9D1Y1K6"/>
<evidence type="ECO:0000313" key="1">
    <source>
        <dbReference type="EMBL" id="HIX95209.1"/>
    </source>
</evidence>
<dbReference type="GO" id="GO:0016757">
    <property type="term" value="F:glycosyltransferase activity"/>
    <property type="evidence" value="ECO:0007669"/>
    <property type="project" value="UniProtKB-KW"/>
</dbReference>
<dbReference type="Proteomes" id="UP000886751">
    <property type="component" value="Unassembled WGS sequence"/>
</dbReference>
<proteinExistence type="predicted"/>
<keyword evidence="1" id="KW-0328">Glycosyltransferase</keyword>